<gene>
    <name evidence="4" type="ORF">Aco03nite_054630</name>
</gene>
<feature type="transmembrane region" description="Helical" evidence="2">
    <location>
        <begin position="988"/>
        <end position="1007"/>
    </location>
</feature>
<keyword evidence="2" id="KW-0812">Transmembrane</keyword>
<dbReference type="Gene3D" id="1.10.10.10">
    <property type="entry name" value="Winged helix-like DNA-binding domain superfamily/Winged helix DNA-binding domain"/>
    <property type="match status" value="1"/>
</dbReference>
<dbReference type="InterPro" id="IPR003593">
    <property type="entry name" value="AAA+_ATPase"/>
</dbReference>
<evidence type="ECO:0000313" key="5">
    <source>
        <dbReference type="Proteomes" id="UP000612282"/>
    </source>
</evidence>
<accession>A0ABQ3XEZ4</accession>
<feature type="transmembrane region" description="Helical" evidence="2">
    <location>
        <begin position="480"/>
        <end position="500"/>
    </location>
</feature>
<evidence type="ECO:0000313" key="4">
    <source>
        <dbReference type="EMBL" id="GID57059.1"/>
    </source>
</evidence>
<feature type="transmembrane region" description="Helical" evidence="2">
    <location>
        <begin position="512"/>
        <end position="532"/>
    </location>
</feature>
<keyword evidence="2" id="KW-1133">Transmembrane helix</keyword>
<dbReference type="RefSeq" id="WP_203799250.1">
    <property type="nucleotide sequence ID" value="NZ_BAAAQE010000094.1"/>
</dbReference>
<dbReference type="InterPro" id="IPR027417">
    <property type="entry name" value="P-loop_NTPase"/>
</dbReference>
<feature type="transmembrane region" description="Helical" evidence="2">
    <location>
        <begin position="867"/>
        <end position="886"/>
    </location>
</feature>
<dbReference type="InterPro" id="IPR036388">
    <property type="entry name" value="WH-like_DNA-bd_sf"/>
</dbReference>
<protein>
    <recommendedName>
        <fullName evidence="3">AAA+ ATPase domain-containing protein</fullName>
    </recommendedName>
</protein>
<feature type="transmembrane region" description="Helical" evidence="2">
    <location>
        <begin position="1013"/>
        <end position="1034"/>
    </location>
</feature>
<feature type="transmembrane region" description="Helical" evidence="2">
    <location>
        <begin position="898"/>
        <end position="917"/>
    </location>
</feature>
<dbReference type="Proteomes" id="UP000612282">
    <property type="component" value="Unassembled WGS sequence"/>
</dbReference>
<dbReference type="EMBL" id="BOMG01000064">
    <property type="protein sequence ID" value="GID57059.1"/>
    <property type="molecule type" value="Genomic_DNA"/>
</dbReference>
<comment type="caution">
    <text evidence="4">The sequence shown here is derived from an EMBL/GenBank/DDBJ whole genome shotgun (WGS) entry which is preliminary data.</text>
</comment>
<evidence type="ECO:0000256" key="2">
    <source>
        <dbReference type="SAM" id="Phobius"/>
    </source>
</evidence>
<dbReference type="SMART" id="SM00382">
    <property type="entry name" value="AAA"/>
    <property type="match status" value="1"/>
</dbReference>
<dbReference type="SUPFAM" id="SSF52540">
    <property type="entry name" value="P-loop containing nucleoside triphosphate hydrolases"/>
    <property type="match status" value="1"/>
</dbReference>
<name>A0ABQ3XEZ4_9ACTN</name>
<feature type="transmembrane region" description="Helical" evidence="2">
    <location>
        <begin position="538"/>
        <end position="562"/>
    </location>
</feature>
<evidence type="ECO:0000259" key="3">
    <source>
        <dbReference type="SMART" id="SM00382"/>
    </source>
</evidence>
<proteinExistence type="predicted"/>
<feature type="domain" description="AAA+ ATPase" evidence="3">
    <location>
        <begin position="622"/>
        <end position="763"/>
    </location>
</feature>
<dbReference type="Gene3D" id="3.40.50.300">
    <property type="entry name" value="P-loop containing nucleotide triphosphate hydrolases"/>
    <property type="match status" value="1"/>
</dbReference>
<keyword evidence="2" id="KW-0472">Membrane</keyword>
<feature type="region of interest" description="Disordered" evidence="1">
    <location>
        <begin position="1176"/>
        <end position="1197"/>
    </location>
</feature>
<evidence type="ECO:0000256" key="1">
    <source>
        <dbReference type="SAM" id="MobiDB-lite"/>
    </source>
</evidence>
<reference evidence="4 5" key="1">
    <citation type="submission" date="2021-01" db="EMBL/GenBank/DDBJ databases">
        <title>Whole genome shotgun sequence of Actinoplanes couchii NBRC 106145.</title>
        <authorList>
            <person name="Komaki H."/>
            <person name="Tamura T."/>
        </authorList>
    </citation>
    <scope>NUCLEOTIDE SEQUENCE [LARGE SCALE GENOMIC DNA]</scope>
    <source>
        <strain evidence="4 5">NBRC 106145</strain>
    </source>
</reference>
<dbReference type="InterPro" id="IPR049945">
    <property type="entry name" value="AAA_22"/>
</dbReference>
<sequence length="1197" mass="128775">MSRPQDSRILDGIPVAQRRAWGRLAVLRWFDPELHEFVVGDVLPFDLVRDSPFVQRIGGQQGRYRVRGALRPDILSALESEAPTIIRHTAGLAAAFLSPADRQYLGYVALFDPEAAQSGLATAAMGALNSGDPGGAVTMARDAVDQMYLGGHLGGSAGLERERLARFADVVGLVGALLTFDRGAGTPLGRARLLRIALSKAGTVDTVDEQRLFDLARDLSDRYLRATGAETTVIPGIDDWLTALAYARSHDSVSAQTHTITVTGGRVVHRIDAVVHGTGDAPVLVSVLPTAAGGVADGVHVHDGTGAVMPRLTTGKARHLITIADMIATRFPEPGWLARFPETADETWKTLRRARRGTGNRLDGVPVVALLPDSAPRALTLSYETPADPPSRWTGRTTVVAEPAAVHGAEQHVTISTPVGTRPRISGNTPHLAYGDVLVLDTPGHGGITVRYGLPLRNRVPTIMTGLIPLLNALVSPHPITAALLLAAGTYGALFARILAPADKPRRLRAAQILNLTALTTMTVWLIVVLTQPLLRGLAAPLAGASAVLGVAAMVIETVVLVGERVRRRPTTAAPDAVLTRVREYAGRFPLFPPPLGLTWTPDGESPRSVRVDDLADDLAHEPMKVHLLGSPGSGKTMLLCALADMLTNRSLIPVVLSTRTWHPTRETLVHWAVRELTGRLGRVSRSERATLTAFAENGELTLILDDLDELSAPARLEALRGIENAGPRVTVVAACRLEEYSAVSPAARGLSTARVVRIDPLPGPEEAVLPRFADEQVGDEFLTTYEAVELAAVVRAELRQSAQNAEQAFTEAAIQRGIDWGRTDREPPIIGQCRRWLRTIAVTARRTSHGFTWPDLHRTLTGPARTLIVTLGSAAAVTLAAWIGASRRPLPASGADRMTALILLLLATAVLAAAAVTPRKAFTGVRMTAQATGVALTVAAVTGPAVTTAVTVAAGWLLSWPVGGAIRRLISRRRVRQPLDARRSLRLALLFAVLEALLPLVSVSIVERSPNILLTAAVAGSPLPLLFSPWGWYRSSHLVLAARGALPWRLTRFLEDAAVRRILRHRGMGFDFRHRIYLQGLAPPGAAGVTAPVLNRLAYEVSCFFQRHPGVEFDDHDVCTGTGLMPSQTYPTLRFLIDRGWLTARWEERTGDRRRFYRLDSGNRDDVDSAIEEFRALHPDPAGSPAPRPRTAGSGS</sequence>
<dbReference type="Pfam" id="PF13401">
    <property type="entry name" value="AAA_22"/>
    <property type="match status" value="1"/>
</dbReference>
<keyword evidence="5" id="KW-1185">Reference proteome</keyword>
<organism evidence="4 5">
    <name type="scientific">Actinoplanes couchii</name>
    <dbReference type="NCBI Taxonomy" id="403638"/>
    <lineage>
        <taxon>Bacteria</taxon>
        <taxon>Bacillati</taxon>
        <taxon>Actinomycetota</taxon>
        <taxon>Actinomycetes</taxon>
        <taxon>Micromonosporales</taxon>
        <taxon>Micromonosporaceae</taxon>
        <taxon>Actinoplanes</taxon>
    </lineage>
</organism>